<accession>A0A6M4GY06</accession>
<evidence type="ECO:0000313" key="1">
    <source>
        <dbReference type="EMBL" id="QJR12136.1"/>
    </source>
</evidence>
<gene>
    <name evidence="1" type="ORF">DSM104443_03220</name>
</gene>
<dbReference type="EMBL" id="CP053069">
    <property type="protein sequence ID" value="QJR12136.1"/>
    <property type="molecule type" value="Genomic_DNA"/>
</dbReference>
<proteinExistence type="predicted"/>
<sequence>MGRIILLLVIAFLVYLVFRGFFKSATKPRDTPPATTEKGEDMVTCTRCGVNLPRSSATMEGDKLVCADNPKCLEVRK</sequence>
<name>A0A6M4GY06_9PROT</name>
<protein>
    <recommendedName>
        <fullName evidence="3">Preprotein translocase subunit YajC</fullName>
    </recommendedName>
</protein>
<dbReference type="KEGG" id="uru:DSM104443_03220"/>
<dbReference type="RefSeq" id="WP_171088674.1">
    <property type="nucleotide sequence ID" value="NZ_CP053069.1"/>
</dbReference>
<dbReference type="Proteomes" id="UP000501534">
    <property type="component" value="Chromosome"/>
</dbReference>
<organism evidence="1 2">
    <name type="scientific">Usitatibacter rugosus</name>
    <dbReference type="NCBI Taxonomy" id="2732067"/>
    <lineage>
        <taxon>Bacteria</taxon>
        <taxon>Pseudomonadati</taxon>
        <taxon>Pseudomonadota</taxon>
        <taxon>Betaproteobacteria</taxon>
        <taxon>Nitrosomonadales</taxon>
        <taxon>Usitatibacteraceae</taxon>
        <taxon>Usitatibacter</taxon>
    </lineage>
</organism>
<dbReference type="InterPro" id="IPR049708">
    <property type="entry name" value="PP0621-like"/>
</dbReference>
<keyword evidence="2" id="KW-1185">Reference proteome</keyword>
<evidence type="ECO:0000313" key="2">
    <source>
        <dbReference type="Proteomes" id="UP000501534"/>
    </source>
</evidence>
<dbReference type="NCBIfam" id="NF041023">
    <property type="entry name" value="PP0621_fam"/>
    <property type="match status" value="1"/>
</dbReference>
<evidence type="ECO:0008006" key="3">
    <source>
        <dbReference type="Google" id="ProtNLM"/>
    </source>
</evidence>
<reference evidence="1 2" key="1">
    <citation type="submission" date="2020-04" db="EMBL/GenBank/DDBJ databases">
        <title>Usitatibacter rugosus gen. nov., sp. nov. and Usitatibacter palustris sp. nov., novel members of Usitatibacteraceae fam. nov. within the order Nitrosomonadales isolated from soil.</title>
        <authorList>
            <person name="Huber K.J."/>
            <person name="Neumann-Schaal M."/>
            <person name="Geppert A."/>
            <person name="Luckner M."/>
            <person name="Wanner G."/>
            <person name="Overmann J."/>
        </authorList>
    </citation>
    <scope>NUCLEOTIDE SEQUENCE [LARGE SCALE GENOMIC DNA]</scope>
    <source>
        <strain evidence="1 2">0125_3</strain>
    </source>
</reference>
<dbReference type="AlphaFoldDB" id="A0A6M4GY06"/>